<sequence length="34" mass="3508">MIKKSAGAAALIAELRKAALADENGDKLRAALAR</sequence>
<proteinExistence type="predicted"/>
<name>A0A6J7PSW3_9ZZZZ</name>
<protein>
    <submittedName>
        <fullName evidence="1">Unannotated protein</fullName>
    </submittedName>
</protein>
<dbReference type="AlphaFoldDB" id="A0A6J7PSW3"/>
<dbReference type="EMBL" id="CAFBPI010000012">
    <property type="protein sequence ID" value="CAB5008487.1"/>
    <property type="molecule type" value="Genomic_DNA"/>
</dbReference>
<gene>
    <name evidence="1" type="ORF">UFOPK4095_00326</name>
</gene>
<evidence type="ECO:0000313" key="1">
    <source>
        <dbReference type="EMBL" id="CAB5008487.1"/>
    </source>
</evidence>
<accession>A0A6J7PSW3</accession>
<organism evidence="1">
    <name type="scientific">freshwater metagenome</name>
    <dbReference type="NCBI Taxonomy" id="449393"/>
    <lineage>
        <taxon>unclassified sequences</taxon>
        <taxon>metagenomes</taxon>
        <taxon>ecological metagenomes</taxon>
    </lineage>
</organism>
<reference evidence="1" key="1">
    <citation type="submission" date="2020-05" db="EMBL/GenBank/DDBJ databases">
        <authorList>
            <person name="Chiriac C."/>
            <person name="Salcher M."/>
            <person name="Ghai R."/>
            <person name="Kavagutti S V."/>
        </authorList>
    </citation>
    <scope>NUCLEOTIDE SEQUENCE</scope>
</reference>